<dbReference type="Pfam" id="PF04321">
    <property type="entry name" value="RmlD_sub_bind"/>
    <property type="match status" value="1"/>
</dbReference>
<name>A0A2U3D671_SULT2</name>
<keyword evidence="2" id="KW-0521">NADP</keyword>
<dbReference type="Proteomes" id="UP000245380">
    <property type="component" value="Unassembled WGS sequence"/>
</dbReference>
<dbReference type="AlphaFoldDB" id="A0A2U3D671"/>
<gene>
    <name evidence="4" type="ORF">BM613_12130</name>
</gene>
<sequence>MKIVVTGANGQLGQDLLLQGAIKQHDMVGLGRAELDVTQLSSVRSQLHALQPDVIVHAAAYTAVDAAESEVERAFAVNAYGTRNLALVANELDARLCYVSTDYVFDGEATQPYGEYDMPHPKTVYGKSKFAGEQLVQQLSHKHYIVRTSWLYGLHGANFVKTMLELGREQHTVQVVQDQVGSPTYTVDLANFVLDLVGTEFYGIYHASNTGACSWYEFAQAIFALAGLSVRVTPCTTEAFMRPAPRPRYSVLDHLALRAQGLSDLRPWPEALDAFLQAYRTTAKGVKDFADHQ</sequence>
<dbReference type="EMBL" id="MPDK01000027">
    <property type="protein sequence ID" value="PWI56768.1"/>
    <property type="molecule type" value="Genomic_DNA"/>
</dbReference>
<dbReference type="FunFam" id="3.40.50.720:FF:000159">
    <property type="entry name" value="dTDP-4-dehydrorhamnose reductase"/>
    <property type="match status" value="1"/>
</dbReference>
<comment type="pathway">
    <text evidence="2">Carbohydrate biosynthesis; dTDP-L-rhamnose biosynthesis.</text>
</comment>
<dbReference type="GO" id="GO:0019305">
    <property type="term" value="P:dTDP-rhamnose biosynthetic process"/>
    <property type="evidence" value="ECO:0007669"/>
    <property type="project" value="UniProtKB-UniPathway"/>
</dbReference>
<dbReference type="Gene3D" id="3.40.50.720">
    <property type="entry name" value="NAD(P)-binding Rossmann-like Domain"/>
    <property type="match status" value="1"/>
</dbReference>
<organism evidence="4 5">
    <name type="scientific">Sulfoacidibacillus thermotolerans</name>
    <name type="common">Acidibacillus sulfuroxidans</name>
    <dbReference type="NCBI Taxonomy" id="1765684"/>
    <lineage>
        <taxon>Bacteria</taxon>
        <taxon>Bacillati</taxon>
        <taxon>Bacillota</taxon>
        <taxon>Bacilli</taxon>
        <taxon>Bacillales</taxon>
        <taxon>Alicyclobacillaceae</taxon>
        <taxon>Sulfoacidibacillus</taxon>
    </lineage>
</organism>
<dbReference type="GO" id="GO:0005829">
    <property type="term" value="C:cytosol"/>
    <property type="evidence" value="ECO:0007669"/>
    <property type="project" value="TreeGrafter"/>
</dbReference>
<dbReference type="OrthoDB" id="9803892at2"/>
<dbReference type="EC" id="1.1.1.133" evidence="2"/>
<evidence type="ECO:0000313" key="4">
    <source>
        <dbReference type="EMBL" id="PWI56768.1"/>
    </source>
</evidence>
<comment type="caution">
    <text evidence="4">The sequence shown here is derived from an EMBL/GenBank/DDBJ whole genome shotgun (WGS) entry which is preliminary data.</text>
</comment>
<protein>
    <recommendedName>
        <fullName evidence="2">dTDP-4-dehydrorhamnose reductase</fullName>
        <ecNumber evidence="2">1.1.1.133</ecNumber>
    </recommendedName>
</protein>
<evidence type="ECO:0000313" key="5">
    <source>
        <dbReference type="Proteomes" id="UP000245380"/>
    </source>
</evidence>
<keyword evidence="2" id="KW-0560">Oxidoreductase</keyword>
<feature type="domain" description="RmlD-like substrate binding" evidence="3">
    <location>
        <begin position="1"/>
        <end position="280"/>
    </location>
</feature>
<evidence type="ECO:0000256" key="1">
    <source>
        <dbReference type="ARBA" id="ARBA00010944"/>
    </source>
</evidence>
<dbReference type="SUPFAM" id="SSF51735">
    <property type="entry name" value="NAD(P)-binding Rossmann-fold domains"/>
    <property type="match status" value="1"/>
</dbReference>
<dbReference type="InterPro" id="IPR005913">
    <property type="entry name" value="dTDP_dehydrorham_reduct"/>
</dbReference>
<keyword evidence="5" id="KW-1185">Reference proteome</keyword>
<dbReference type="UniPathway" id="UPA00124"/>
<comment type="similarity">
    <text evidence="1 2">Belongs to the dTDP-4-dehydrorhamnose reductase family.</text>
</comment>
<dbReference type="RefSeq" id="WP_109431466.1">
    <property type="nucleotide sequence ID" value="NZ_MPDK01000027.1"/>
</dbReference>
<dbReference type="InterPro" id="IPR029903">
    <property type="entry name" value="RmlD-like-bd"/>
</dbReference>
<evidence type="ECO:0000259" key="3">
    <source>
        <dbReference type="Pfam" id="PF04321"/>
    </source>
</evidence>
<dbReference type="GO" id="GO:0008831">
    <property type="term" value="F:dTDP-4-dehydrorhamnose reductase activity"/>
    <property type="evidence" value="ECO:0007669"/>
    <property type="project" value="UniProtKB-EC"/>
</dbReference>
<dbReference type="PANTHER" id="PTHR10491">
    <property type="entry name" value="DTDP-4-DEHYDRORHAMNOSE REDUCTASE"/>
    <property type="match status" value="1"/>
</dbReference>
<dbReference type="Gene3D" id="3.90.25.10">
    <property type="entry name" value="UDP-galactose 4-epimerase, domain 1"/>
    <property type="match status" value="1"/>
</dbReference>
<proteinExistence type="inferred from homology"/>
<dbReference type="InterPro" id="IPR036291">
    <property type="entry name" value="NAD(P)-bd_dom_sf"/>
</dbReference>
<dbReference type="PANTHER" id="PTHR10491:SF4">
    <property type="entry name" value="METHIONINE ADENOSYLTRANSFERASE 2 SUBUNIT BETA"/>
    <property type="match status" value="1"/>
</dbReference>
<comment type="function">
    <text evidence="2">Catalyzes the reduction of dTDP-6-deoxy-L-lyxo-4-hexulose to yield dTDP-L-rhamnose.</text>
</comment>
<reference evidence="4 5" key="1">
    <citation type="submission" date="2016-11" db="EMBL/GenBank/DDBJ databases">
        <title>Comparative genomics of Acidibacillus ferroxidans species.</title>
        <authorList>
            <person name="Oliveira G."/>
            <person name="Nunes G."/>
            <person name="Oliveira R."/>
            <person name="Araujo F."/>
            <person name="Salim A."/>
            <person name="Scholte L."/>
            <person name="Morais D."/>
            <person name="Nancucheo I."/>
            <person name="Johnson D.B."/>
            <person name="Grail B."/>
            <person name="Bittencourt J."/>
            <person name="Valadares R."/>
        </authorList>
    </citation>
    <scope>NUCLEOTIDE SEQUENCE [LARGE SCALE GENOMIC DNA]</scope>
    <source>
        <strain evidence="4 5">Y002</strain>
    </source>
</reference>
<dbReference type="NCBIfam" id="TIGR01214">
    <property type="entry name" value="rmlD"/>
    <property type="match status" value="1"/>
</dbReference>
<accession>A0A2U3D671</accession>
<dbReference type="CDD" id="cd05254">
    <property type="entry name" value="dTDP_HR_like_SDR_e"/>
    <property type="match status" value="1"/>
</dbReference>
<evidence type="ECO:0000256" key="2">
    <source>
        <dbReference type="RuleBase" id="RU364082"/>
    </source>
</evidence>